<sequence length="131" mass="14492">MRIVIADDSDEYREALIHAISNYPQLIVVGAAKNGAELIEMCDSTAPDIAMTDIRMPIIDGLSAIKKISKNHPKTLLVAFSTANTAPIKQEAIMAGAHIFFSKDQTMVALQGIYENYKIEMSQRPEEKQPE</sequence>
<feature type="modified residue" description="4-aspartylphosphate" evidence="2">
    <location>
        <position position="53"/>
    </location>
</feature>
<dbReference type="CDD" id="cd17535">
    <property type="entry name" value="REC_NarL-like"/>
    <property type="match status" value="1"/>
</dbReference>
<evidence type="ECO:0000313" key="5">
    <source>
        <dbReference type="Proteomes" id="UP000032360"/>
    </source>
</evidence>
<organism evidence="4 5">
    <name type="scientific">Acidithrix ferrooxidans</name>
    <dbReference type="NCBI Taxonomy" id="1280514"/>
    <lineage>
        <taxon>Bacteria</taxon>
        <taxon>Bacillati</taxon>
        <taxon>Actinomycetota</taxon>
        <taxon>Acidimicrobiia</taxon>
        <taxon>Acidimicrobiales</taxon>
        <taxon>Acidimicrobiaceae</taxon>
        <taxon>Acidithrix</taxon>
    </lineage>
</organism>
<dbReference type="InterPro" id="IPR058245">
    <property type="entry name" value="NreC/VraR/RcsB-like_REC"/>
</dbReference>
<dbReference type="InterPro" id="IPR011006">
    <property type="entry name" value="CheY-like_superfamily"/>
</dbReference>
<name>A0A0D8HE65_9ACTN</name>
<protein>
    <submittedName>
        <fullName evidence="4">Putative transcriptional regulatory protein NarL</fullName>
    </submittedName>
</protein>
<proteinExistence type="predicted"/>
<dbReference type="STRING" id="1280514.AXFE_29800"/>
<dbReference type="Proteomes" id="UP000032360">
    <property type="component" value="Unassembled WGS sequence"/>
</dbReference>
<evidence type="ECO:0000256" key="2">
    <source>
        <dbReference type="PROSITE-ProRule" id="PRU00169"/>
    </source>
</evidence>
<dbReference type="OrthoDB" id="9808843at2"/>
<dbReference type="GO" id="GO:0000160">
    <property type="term" value="P:phosphorelay signal transduction system"/>
    <property type="evidence" value="ECO:0007669"/>
    <property type="project" value="InterPro"/>
</dbReference>
<dbReference type="PANTHER" id="PTHR43214">
    <property type="entry name" value="TWO-COMPONENT RESPONSE REGULATOR"/>
    <property type="match status" value="1"/>
</dbReference>
<dbReference type="PROSITE" id="PS50110">
    <property type="entry name" value="RESPONSE_REGULATORY"/>
    <property type="match status" value="1"/>
</dbReference>
<dbReference type="RefSeq" id="WP_152626115.1">
    <property type="nucleotide sequence ID" value="NZ_JXYS01000095.1"/>
</dbReference>
<keyword evidence="1" id="KW-0238">DNA-binding</keyword>
<dbReference type="Gene3D" id="3.40.50.2300">
    <property type="match status" value="1"/>
</dbReference>
<dbReference type="PANTHER" id="PTHR43214:SF43">
    <property type="entry name" value="TWO-COMPONENT RESPONSE REGULATOR"/>
    <property type="match status" value="1"/>
</dbReference>
<accession>A0A0D8HE65</accession>
<evidence type="ECO:0000256" key="1">
    <source>
        <dbReference type="ARBA" id="ARBA00023125"/>
    </source>
</evidence>
<keyword evidence="5" id="KW-1185">Reference proteome</keyword>
<feature type="domain" description="Response regulatory" evidence="3">
    <location>
        <begin position="2"/>
        <end position="118"/>
    </location>
</feature>
<comment type="caution">
    <text evidence="4">The sequence shown here is derived from an EMBL/GenBank/DDBJ whole genome shotgun (WGS) entry which is preliminary data.</text>
</comment>
<evidence type="ECO:0000313" key="4">
    <source>
        <dbReference type="EMBL" id="KJF16179.1"/>
    </source>
</evidence>
<evidence type="ECO:0000259" key="3">
    <source>
        <dbReference type="PROSITE" id="PS50110"/>
    </source>
</evidence>
<gene>
    <name evidence="4" type="primary">narL2</name>
    <name evidence="4" type="ORF">AXFE_29800</name>
</gene>
<dbReference type="InterPro" id="IPR039420">
    <property type="entry name" value="WalR-like"/>
</dbReference>
<dbReference type="GO" id="GO:0003677">
    <property type="term" value="F:DNA binding"/>
    <property type="evidence" value="ECO:0007669"/>
    <property type="project" value="UniProtKB-KW"/>
</dbReference>
<dbReference type="AlphaFoldDB" id="A0A0D8HE65"/>
<dbReference type="InterPro" id="IPR001789">
    <property type="entry name" value="Sig_transdc_resp-reg_receiver"/>
</dbReference>
<dbReference type="SUPFAM" id="SSF52172">
    <property type="entry name" value="CheY-like"/>
    <property type="match status" value="1"/>
</dbReference>
<keyword evidence="2" id="KW-0597">Phosphoprotein</keyword>
<dbReference type="Pfam" id="PF00072">
    <property type="entry name" value="Response_reg"/>
    <property type="match status" value="1"/>
</dbReference>
<reference evidence="4 5" key="1">
    <citation type="submission" date="2015-01" db="EMBL/GenBank/DDBJ databases">
        <title>Draft genome of the acidophilic iron oxidizer Acidithrix ferrooxidans strain Py-F3.</title>
        <authorList>
            <person name="Poehlein A."/>
            <person name="Eisen S."/>
            <person name="Schloemann M."/>
            <person name="Johnson B.D."/>
            <person name="Daniel R."/>
            <person name="Muehling M."/>
        </authorList>
    </citation>
    <scope>NUCLEOTIDE SEQUENCE [LARGE SCALE GENOMIC DNA]</scope>
    <source>
        <strain evidence="4 5">Py-F3</strain>
    </source>
</reference>
<dbReference type="EMBL" id="JXYS01000095">
    <property type="protein sequence ID" value="KJF16179.1"/>
    <property type="molecule type" value="Genomic_DNA"/>
</dbReference>
<dbReference type="SMART" id="SM00448">
    <property type="entry name" value="REC"/>
    <property type="match status" value="1"/>
</dbReference>